<dbReference type="Proteomes" id="UP001242811">
    <property type="component" value="Unassembled WGS sequence"/>
</dbReference>
<evidence type="ECO:0000313" key="4">
    <source>
        <dbReference type="EMBL" id="MDQ0496771.1"/>
    </source>
</evidence>
<keyword evidence="2" id="KW-0560">Oxidoreductase</keyword>
<sequence>MTSRNQTLLSSYQLGQLTLKNRIVLAAMTRASADPDGRPTERMVRYYASFAAGDFAMLITESTYMDNKLSKGSLDMPGITNESHIQGWKRVIDAVHAKGAKMIIQLAHAGALSQWYKDEDVTVAPSSYKPEGERIPAYGPGGEFPVSTALKVEEIKELVQNFARAAANAKKAGADGIELHVGKGFLHDQFLTEYTNNREDEYGGSLENRLRFIVETVQAIRASTGDNFIVGVEISQYKMNNFGFKWPNGEADAKIIFESIAHSGADYIHVTDYVAKAPAFGESGPTLAALAKKYGKIPVIVNGSIMEPEDAEQVLNEGGDLISIARMALANHDWPIKVREGLPLNPFTGNVLADGPTIKDSEMLSVDEI</sequence>
<dbReference type="SUPFAM" id="SSF51395">
    <property type="entry name" value="FMN-linked oxidoreductases"/>
    <property type="match status" value="1"/>
</dbReference>
<protein>
    <submittedName>
        <fullName evidence="4">2,4-dienoyl-CoA reductase-like NADH-dependent reductase (Old Yellow Enzyme family)</fullName>
    </submittedName>
</protein>
<dbReference type="EMBL" id="JAUSWA010000044">
    <property type="protein sequence ID" value="MDQ0496771.1"/>
    <property type="molecule type" value="Genomic_DNA"/>
</dbReference>
<evidence type="ECO:0000256" key="2">
    <source>
        <dbReference type="ARBA" id="ARBA00023002"/>
    </source>
</evidence>
<gene>
    <name evidence="4" type="ORF">QOZ95_004971</name>
</gene>
<dbReference type="Pfam" id="PF00724">
    <property type="entry name" value="Oxidored_FMN"/>
    <property type="match status" value="1"/>
</dbReference>
<proteinExistence type="predicted"/>
<dbReference type="Gene3D" id="3.20.20.70">
    <property type="entry name" value="Aldolase class I"/>
    <property type="match status" value="1"/>
</dbReference>
<keyword evidence="5" id="KW-1185">Reference proteome</keyword>
<organism evidence="4 5">
    <name type="scientific">Paenibacillus brasilensis</name>
    <dbReference type="NCBI Taxonomy" id="128574"/>
    <lineage>
        <taxon>Bacteria</taxon>
        <taxon>Bacillati</taxon>
        <taxon>Bacillota</taxon>
        <taxon>Bacilli</taxon>
        <taxon>Bacillales</taxon>
        <taxon>Paenibacillaceae</taxon>
        <taxon>Paenibacillus</taxon>
    </lineage>
</organism>
<dbReference type="CDD" id="cd02803">
    <property type="entry name" value="OYE_like_FMN_family"/>
    <property type="match status" value="1"/>
</dbReference>
<accession>A0ABU0L675</accession>
<name>A0ABU0L675_9BACL</name>
<dbReference type="PANTHER" id="PTHR43656">
    <property type="entry name" value="BINDING OXIDOREDUCTASE, PUTATIVE (AFU_ORTHOLOGUE AFUA_2G08260)-RELATED"/>
    <property type="match status" value="1"/>
</dbReference>
<evidence type="ECO:0000256" key="1">
    <source>
        <dbReference type="ARBA" id="ARBA00022630"/>
    </source>
</evidence>
<dbReference type="PANTHER" id="PTHR43656:SF2">
    <property type="entry name" value="BINDING OXIDOREDUCTASE, PUTATIVE (AFU_ORTHOLOGUE AFUA_2G08260)-RELATED"/>
    <property type="match status" value="1"/>
</dbReference>
<keyword evidence="1" id="KW-0285">Flavoprotein</keyword>
<dbReference type="InterPro" id="IPR001155">
    <property type="entry name" value="OxRdtase_FMN_N"/>
</dbReference>
<evidence type="ECO:0000313" key="5">
    <source>
        <dbReference type="Proteomes" id="UP001242811"/>
    </source>
</evidence>
<feature type="domain" description="NADH:flavin oxidoreductase/NADH oxidase N-terminal" evidence="3">
    <location>
        <begin position="13"/>
        <end position="345"/>
    </location>
</feature>
<dbReference type="InterPro" id="IPR051799">
    <property type="entry name" value="NADH_flavin_oxidoreductase"/>
</dbReference>
<reference evidence="4 5" key="1">
    <citation type="submission" date="2023-07" db="EMBL/GenBank/DDBJ databases">
        <title>Genomic Encyclopedia of Type Strains, Phase IV (KMG-IV): sequencing the most valuable type-strain genomes for metagenomic binning, comparative biology and taxonomic classification.</title>
        <authorList>
            <person name="Goeker M."/>
        </authorList>
    </citation>
    <scope>NUCLEOTIDE SEQUENCE [LARGE SCALE GENOMIC DNA]</scope>
    <source>
        <strain evidence="4 5">DSM 14914</strain>
    </source>
</reference>
<evidence type="ECO:0000259" key="3">
    <source>
        <dbReference type="Pfam" id="PF00724"/>
    </source>
</evidence>
<dbReference type="RefSeq" id="WP_152378975.1">
    <property type="nucleotide sequence ID" value="NZ_CP045298.1"/>
</dbReference>
<comment type="caution">
    <text evidence="4">The sequence shown here is derived from an EMBL/GenBank/DDBJ whole genome shotgun (WGS) entry which is preliminary data.</text>
</comment>
<dbReference type="InterPro" id="IPR013785">
    <property type="entry name" value="Aldolase_TIM"/>
</dbReference>